<feature type="region of interest" description="Disordered" evidence="1">
    <location>
        <begin position="1"/>
        <end position="48"/>
    </location>
</feature>
<gene>
    <name evidence="2" type="ORF">Esi_0268_0030</name>
</gene>
<accession>D7FU88</accession>
<dbReference type="EMBL" id="FN648451">
    <property type="protein sequence ID" value="CBJ31615.1"/>
    <property type="molecule type" value="Genomic_DNA"/>
</dbReference>
<protein>
    <submittedName>
        <fullName evidence="2">Uncharacterized protein</fullName>
    </submittedName>
</protein>
<dbReference type="Proteomes" id="UP000002630">
    <property type="component" value="Linkage Group LG05"/>
</dbReference>
<keyword evidence="3" id="KW-1185">Reference proteome</keyword>
<dbReference type="InParanoid" id="D7FU88"/>
<dbReference type="AlphaFoldDB" id="D7FU88"/>
<proteinExistence type="predicted"/>
<dbReference type="EMBL" id="FN649730">
    <property type="protein sequence ID" value="CBJ31615.1"/>
    <property type="molecule type" value="Genomic_DNA"/>
</dbReference>
<evidence type="ECO:0000313" key="2">
    <source>
        <dbReference type="EMBL" id="CBJ31615.1"/>
    </source>
</evidence>
<organism evidence="2 3">
    <name type="scientific">Ectocarpus siliculosus</name>
    <name type="common">Brown alga</name>
    <name type="synonym">Conferva siliculosa</name>
    <dbReference type="NCBI Taxonomy" id="2880"/>
    <lineage>
        <taxon>Eukaryota</taxon>
        <taxon>Sar</taxon>
        <taxon>Stramenopiles</taxon>
        <taxon>Ochrophyta</taxon>
        <taxon>PX clade</taxon>
        <taxon>Phaeophyceae</taxon>
        <taxon>Ectocarpales</taxon>
        <taxon>Ectocarpaceae</taxon>
        <taxon>Ectocarpus</taxon>
    </lineage>
</organism>
<reference evidence="2 3" key="1">
    <citation type="journal article" date="2010" name="Nature">
        <title>The Ectocarpus genome and the independent evolution of multicellularity in brown algae.</title>
        <authorList>
            <person name="Cock J.M."/>
            <person name="Sterck L."/>
            <person name="Rouze P."/>
            <person name="Scornet D."/>
            <person name="Allen A.E."/>
            <person name="Amoutzias G."/>
            <person name="Anthouard V."/>
            <person name="Artiguenave F."/>
            <person name="Aury J.M."/>
            <person name="Badger J.H."/>
            <person name="Beszteri B."/>
            <person name="Billiau K."/>
            <person name="Bonnet E."/>
            <person name="Bothwell J.H."/>
            <person name="Bowler C."/>
            <person name="Boyen C."/>
            <person name="Brownlee C."/>
            <person name="Carrano C.J."/>
            <person name="Charrier B."/>
            <person name="Cho G.Y."/>
            <person name="Coelho S.M."/>
            <person name="Collen J."/>
            <person name="Corre E."/>
            <person name="Da Silva C."/>
            <person name="Delage L."/>
            <person name="Delaroque N."/>
            <person name="Dittami S.M."/>
            <person name="Doulbeau S."/>
            <person name="Elias M."/>
            <person name="Farnham G."/>
            <person name="Gachon C.M."/>
            <person name="Gschloessl B."/>
            <person name="Heesch S."/>
            <person name="Jabbari K."/>
            <person name="Jubin C."/>
            <person name="Kawai H."/>
            <person name="Kimura K."/>
            <person name="Kloareg B."/>
            <person name="Kupper F.C."/>
            <person name="Lang D."/>
            <person name="Le Bail A."/>
            <person name="Leblanc C."/>
            <person name="Lerouge P."/>
            <person name="Lohr M."/>
            <person name="Lopez P.J."/>
            <person name="Martens C."/>
            <person name="Maumus F."/>
            <person name="Michel G."/>
            <person name="Miranda-Saavedra D."/>
            <person name="Morales J."/>
            <person name="Moreau H."/>
            <person name="Motomura T."/>
            <person name="Nagasato C."/>
            <person name="Napoli C.A."/>
            <person name="Nelson D.R."/>
            <person name="Nyvall-Collen P."/>
            <person name="Peters A.F."/>
            <person name="Pommier C."/>
            <person name="Potin P."/>
            <person name="Poulain J."/>
            <person name="Quesneville H."/>
            <person name="Read B."/>
            <person name="Rensing S.A."/>
            <person name="Ritter A."/>
            <person name="Rousvoal S."/>
            <person name="Samanta M."/>
            <person name="Samson G."/>
            <person name="Schroeder D.C."/>
            <person name="Segurens B."/>
            <person name="Strittmatter M."/>
            <person name="Tonon T."/>
            <person name="Tregear J.W."/>
            <person name="Valentin K."/>
            <person name="von Dassow P."/>
            <person name="Yamagishi T."/>
            <person name="Van de Peer Y."/>
            <person name="Wincker P."/>
        </authorList>
    </citation>
    <scope>NUCLEOTIDE SEQUENCE [LARGE SCALE GENOMIC DNA]</scope>
    <source>
        <strain evidence="3">Ec32 / CCAP1310/4</strain>
    </source>
</reference>
<evidence type="ECO:0000313" key="3">
    <source>
        <dbReference type="Proteomes" id="UP000002630"/>
    </source>
</evidence>
<evidence type="ECO:0000256" key="1">
    <source>
        <dbReference type="SAM" id="MobiDB-lite"/>
    </source>
</evidence>
<sequence length="250" mass="26644">MNQRSLLSLCQGVGSPPRVASGVRTASSEDEDLPGGPRRHDSRRPMSRRNLLENAKGTALGIGLAGPMRATALRRASAGRAVGAVAAGSWGLGLGRGGGSSAEAFGGPSRPLSRCLVNAVNAREFCRRLEADLAAGRNEQECRGMVKGVLRGLTLQESIKDAVLYLPRGKRQAAGDAGQSAVEYLASVVEFDAWDKLDKDWTSNVALRNMTPENVLFVRMALDASGSALDTFLRQFDSADVDSARELYRL</sequence>
<dbReference type="PROSITE" id="PS51318">
    <property type="entry name" value="TAT"/>
    <property type="match status" value="1"/>
</dbReference>
<dbReference type="InterPro" id="IPR006311">
    <property type="entry name" value="TAT_signal"/>
</dbReference>
<dbReference type="OrthoDB" id="205638at2759"/>
<name>D7FU88_ECTSI</name>